<accession>A0A6J5DJ70</accession>
<dbReference type="PANTHER" id="PTHR47505:SF1">
    <property type="entry name" value="DNA UTILIZATION PROTEIN YHGH"/>
    <property type="match status" value="1"/>
</dbReference>
<evidence type="ECO:0000259" key="2">
    <source>
        <dbReference type="Pfam" id="PF00156"/>
    </source>
</evidence>
<reference evidence="3 4" key="1">
    <citation type="submission" date="2020-04" db="EMBL/GenBank/DDBJ databases">
        <authorList>
            <person name="De Canck E."/>
        </authorList>
    </citation>
    <scope>NUCLEOTIDE SEQUENCE [LARGE SCALE GENOMIC DNA]</scope>
    <source>
        <strain evidence="3 4">LMG 29739</strain>
    </source>
</reference>
<keyword evidence="4" id="KW-1185">Reference proteome</keyword>
<evidence type="ECO:0000256" key="1">
    <source>
        <dbReference type="ARBA" id="ARBA00008007"/>
    </source>
</evidence>
<dbReference type="InterPro" id="IPR051910">
    <property type="entry name" value="ComF/GntX_DNA_util-trans"/>
</dbReference>
<dbReference type="InterPro" id="IPR000836">
    <property type="entry name" value="PRTase_dom"/>
</dbReference>
<dbReference type="InterPro" id="IPR029057">
    <property type="entry name" value="PRTase-like"/>
</dbReference>
<sequence length="285" mass="31347">MQIRPFSRLLPAIIRRTLRGARSIADVHPLSRSFLSSLPDIARSSNRVWPRLLQRVLPNLCALCGNMSHNALCDGCDAAYWNEARLRCTVCAFALAGASRRSGAARYRCAGCRTEPPPFDATFALADYRAPLDALALGLKFRARLMLAREFAARLAALADDALDPAHRPDLVVPVPLARKRLVERGYNQAWEIARPFARALRVPADATLIRRVVDTAPQSTLDLNARRQNVGRAFALTKPVDGLHVALVDDVMTTGATLEALARMLKAAGARRVTNFVVLRTPKH</sequence>
<gene>
    <name evidence="3" type="ORF">LMG29739_01681</name>
</gene>
<protein>
    <recommendedName>
        <fullName evidence="2">Phosphoribosyltransferase domain-containing protein</fullName>
    </recommendedName>
</protein>
<dbReference type="Gene3D" id="3.40.50.2020">
    <property type="match status" value="1"/>
</dbReference>
<dbReference type="EMBL" id="CADIKF010000010">
    <property type="protein sequence ID" value="CAB3753242.1"/>
    <property type="molecule type" value="Genomic_DNA"/>
</dbReference>
<dbReference type="AlphaFoldDB" id="A0A6J5DJ70"/>
<dbReference type="SUPFAM" id="SSF53271">
    <property type="entry name" value="PRTase-like"/>
    <property type="match status" value="1"/>
</dbReference>
<feature type="domain" description="Phosphoribosyltransferase" evidence="2">
    <location>
        <begin position="193"/>
        <end position="281"/>
    </location>
</feature>
<evidence type="ECO:0000313" key="3">
    <source>
        <dbReference type="EMBL" id="CAB3753242.1"/>
    </source>
</evidence>
<organism evidence="3 4">
    <name type="scientific">Paraburkholderia solisilvae</name>
    <dbReference type="NCBI Taxonomy" id="624376"/>
    <lineage>
        <taxon>Bacteria</taxon>
        <taxon>Pseudomonadati</taxon>
        <taxon>Pseudomonadota</taxon>
        <taxon>Betaproteobacteria</taxon>
        <taxon>Burkholderiales</taxon>
        <taxon>Burkholderiaceae</taxon>
        <taxon>Paraburkholderia</taxon>
    </lineage>
</organism>
<proteinExistence type="inferred from homology"/>
<dbReference type="PANTHER" id="PTHR47505">
    <property type="entry name" value="DNA UTILIZATION PROTEIN YHGH"/>
    <property type="match status" value="1"/>
</dbReference>
<comment type="similarity">
    <text evidence="1">Belongs to the ComF/GntX family.</text>
</comment>
<name>A0A6J5DJ70_9BURK</name>
<evidence type="ECO:0000313" key="4">
    <source>
        <dbReference type="Proteomes" id="UP000494329"/>
    </source>
</evidence>
<dbReference type="Proteomes" id="UP000494329">
    <property type="component" value="Unassembled WGS sequence"/>
</dbReference>
<dbReference type="Pfam" id="PF00156">
    <property type="entry name" value="Pribosyltran"/>
    <property type="match status" value="1"/>
</dbReference>
<dbReference type="CDD" id="cd06223">
    <property type="entry name" value="PRTases_typeI"/>
    <property type="match status" value="1"/>
</dbReference>